<reference evidence="1" key="1">
    <citation type="journal article" date="2021" name="PeerJ">
        <title>Extensive microbial diversity within the chicken gut microbiome revealed by metagenomics and culture.</title>
        <authorList>
            <person name="Gilroy R."/>
            <person name="Ravi A."/>
            <person name="Getino M."/>
            <person name="Pursley I."/>
            <person name="Horton D.L."/>
            <person name="Alikhan N.F."/>
            <person name="Baker D."/>
            <person name="Gharbi K."/>
            <person name="Hall N."/>
            <person name="Watson M."/>
            <person name="Adriaenssens E.M."/>
            <person name="Foster-Nyarko E."/>
            <person name="Jarju S."/>
            <person name="Secka A."/>
            <person name="Antonio M."/>
            <person name="Oren A."/>
            <person name="Chaudhuri R.R."/>
            <person name="La Ragione R."/>
            <person name="Hildebrand F."/>
            <person name="Pallen M.J."/>
        </authorList>
    </citation>
    <scope>NUCLEOTIDE SEQUENCE</scope>
    <source>
        <strain evidence="1">ChiSjej1B19-8411</strain>
    </source>
</reference>
<dbReference type="EMBL" id="DXEX01000102">
    <property type="protein sequence ID" value="HIX58940.1"/>
    <property type="molecule type" value="Genomic_DNA"/>
</dbReference>
<dbReference type="SUPFAM" id="SSF109604">
    <property type="entry name" value="HD-domain/PDEase-like"/>
    <property type="match status" value="1"/>
</dbReference>
<dbReference type="AlphaFoldDB" id="A0A9D1WGR2"/>
<accession>A0A9D1WGR2</accession>
<proteinExistence type="predicted"/>
<dbReference type="Proteomes" id="UP000886817">
    <property type="component" value="Unassembled WGS sequence"/>
</dbReference>
<dbReference type="CDD" id="cd00077">
    <property type="entry name" value="HDc"/>
    <property type="match status" value="1"/>
</dbReference>
<dbReference type="InterPro" id="IPR003607">
    <property type="entry name" value="HD/PDEase_dom"/>
</dbReference>
<organism evidence="1 2">
    <name type="scientific">Candidatus Blautia gallistercoris</name>
    <dbReference type="NCBI Taxonomy" id="2838490"/>
    <lineage>
        <taxon>Bacteria</taxon>
        <taxon>Bacillati</taxon>
        <taxon>Bacillota</taxon>
        <taxon>Clostridia</taxon>
        <taxon>Lachnospirales</taxon>
        <taxon>Lachnospiraceae</taxon>
        <taxon>Blautia</taxon>
    </lineage>
</organism>
<evidence type="ECO:0000313" key="2">
    <source>
        <dbReference type="Proteomes" id="UP000886817"/>
    </source>
</evidence>
<gene>
    <name evidence="1" type="ORF">IAA45_04390</name>
</gene>
<evidence type="ECO:0000313" key="1">
    <source>
        <dbReference type="EMBL" id="HIX58940.1"/>
    </source>
</evidence>
<dbReference type="PANTHER" id="PTHR38659:SF2">
    <property type="entry name" value="HDIG DOMAIN PROTEIN"/>
    <property type="match status" value="1"/>
</dbReference>
<name>A0A9D1WGR2_9FIRM</name>
<dbReference type="GO" id="GO:0016787">
    <property type="term" value="F:hydrolase activity"/>
    <property type="evidence" value="ECO:0007669"/>
    <property type="project" value="UniProtKB-KW"/>
</dbReference>
<protein>
    <submittedName>
        <fullName evidence="1">Hydrolase</fullName>
    </submittedName>
</protein>
<reference evidence="1" key="2">
    <citation type="submission" date="2021-04" db="EMBL/GenBank/DDBJ databases">
        <authorList>
            <person name="Gilroy R."/>
        </authorList>
    </citation>
    <scope>NUCLEOTIDE SEQUENCE</scope>
    <source>
        <strain evidence="1">ChiSjej1B19-8411</strain>
    </source>
</reference>
<comment type="caution">
    <text evidence="1">The sequence shown here is derived from an EMBL/GenBank/DDBJ whole genome shotgun (WGS) entry which is preliminary data.</text>
</comment>
<dbReference type="Gene3D" id="1.10.3210.10">
    <property type="entry name" value="Hypothetical protein af1432"/>
    <property type="match status" value="1"/>
</dbReference>
<keyword evidence="1" id="KW-0378">Hydrolase</keyword>
<sequence length="194" mass="22115">METKVTREQAMGLLEKYNQESFHLVHALTVEGVMRWYASELGYGEEADFWAMAGLLHDVDFEKYPEEHCKKAPELLAEIQAEPELVHAVCSHGYGICTDVKPEHLMEKVLFASDELTGLIWAAAKMRPSRSVQDMEVSSLKKKFKDKRFAAGCSRDIIKEGAAMLEWDLNELFEKTILAMRSCEDAVKAFEEQH</sequence>
<dbReference type="PANTHER" id="PTHR38659">
    <property type="entry name" value="METAL-DEPENDENT PHOSPHOHYDROLASE"/>
    <property type="match status" value="1"/>
</dbReference>